<evidence type="ECO:0000313" key="1">
    <source>
        <dbReference type="EMBL" id="CAO81295.1"/>
    </source>
</evidence>
<keyword evidence="2" id="KW-1185">Reference proteome</keyword>
<proteinExistence type="predicted"/>
<evidence type="ECO:0000313" key="2">
    <source>
        <dbReference type="Proteomes" id="UP000002019"/>
    </source>
</evidence>
<organism evidence="1 2">
    <name type="scientific">Cloacimonas acidaminovorans (strain Evry)</name>
    <dbReference type="NCBI Taxonomy" id="459349"/>
    <lineage>
        <taxon>Bacteria</taxon>
        <taxon>Pseudomonadati</taxon>
        <taxon>Candidatus Cloacimonadota</taxon>
        <taxon>Candidatus Cloacimonadia</taxon>
        <taxon>Candidatus Cloacimonadales</taxon>
        <taxon>Candidatus Cloacimonadaceae</taxon>
        <taxon>Candidatus Cloacimonas</taxon>
    </lineage>
</organism>
<dbReference type="KEGG" id="caci:CLOAM1444"/>
<dbReference type="HOGENOM" id="CLU_2272425_0_0_0"/>
<name>B0VJ84_CLOAI</name>
<dbReference type="Proteomes" id="UP000002019">
    <property type="component" value="Chromosome"/>
</dbReference>
<dbReference type="EMBL" id="CU466930">
    <property type="protein sequence ID" value="CAO81295.1"/>
    <property type="molecule type" value="Genomic_DNA"/>
</dbReference>
<protein>
    <submittedName>
        <fullName evidence="1">Uncharacterized protein</fullName>
    </submittedName>
</protein>
<reference evidence="1 2" key="1">
    <citation type="journal article" date="2008" name="J. Bacteriol.">
        <title>'Candidatus Cloacamonas acidaminovorans': genome sequence reconstruction provides a first glimpse of a new bacterial division.</title>
        <authorList>
            <person name="Pelletier E."/>
            <person name="Kreimeyer A."/>
            <person name="Bocs S."/>
            <person name="Rouy Z."/>
            <person name="Gyapay G."/>
            <person name="Chouari R."/>
            <person name="Riviere D."/>
            <person name="Ganesan A."/>
            <person name="Daegelen P."/>
            <person name="Sghir A."/>
            <person name="Cohen G.N."/>
            <person name="Medigue C."/>
            <person name="Weissenbach J."/>
            <person name="Le Paslier D."/>
        </authorList>
    </citation>
    <scope>NUCLEOTIDE SEQUENCE [LARGE SCALE GENOMIC DNA]</scope>
    <source>
        <strain evidence="2">Evry</strain>
    </source>
</reference>
<dbReference type="AlphaFoldDB" id="B0VJ84"/>
<sequence>MGSITANLHSLQPSTGFKDDLRLYVMRYNGLPENAEKEVYSWVNLYLKMMHQLAKSYPEIDLKTITRDYIYENDLPCISVKRAVEAGLLPPVTDWELLDRTL</sequence>
<gene>
    <name evidence="1" type="ordered locus">CLOAM1444</name>
</gene>
<accession>B0VJ84</accession>